<dbReference type="Proteomes" id="UP000603545">
    <property type="component" value="Unassembled WGS sequence"/>
</dbReference>
<name>A0A8J6N6N2_9BACT</name>
<dbReference type="InterPro" id="IPR008323">
    <property type="entry name" value="UCP033563"/>
</dbReference>
<dbReference type="PANTHER" id="PTHR36454">
    <property type="entry name" value="LMO2823 PROTEIN"/>
    <property type="match status" value="1"/>
</dbReference>
<protein>
    <submittedName>
        <fullName evidence="1">DUF1015 domain-containing protein</fullName>
    </submittedName>
</protein>
<dbReference type="Pfam" id="PF06245">
    <property type="entry name" value="DUF1015"/>
    <property type="match status" value="1"/>
</dbReference>
<dbReference type="PIRSF" id="PIRSF033563">
    <property type="entry name" value="UCP033563"/>
    <property type="match status" value="1"/>
</dbReference>
<proteinExistence type="predicted"/>
<sequence>MAKIIPFKGIFYNPDKTHNLGDVTIPPYDVISEQEQLDFHNRHPYNIIRLTLGKQAENDTNKNNWHTRAAGLFNDWLSKNILVRDNSPSLYLTSVEFSSENKTITRYGLIALVGLEPFNKGIIIPHEKTFSKVTAERFELIKACHANFSPIFGIYSDQNDILGSLKDAAGAKVPDMEFIDSNSLKHRLWRITDTSMHSHITDAMKEKKLLIADGHHRYETALKYKKRISEIKPGFSADHPANYVMMYLSSMEDPGLIILPAHRMLKKVQDSDLETFIQKAENYFEITTIPFDEKSREKARVQFISALRLNNSKNIIGVFIKNRQEFYLLRLKPQIMKQMFGKEISASLINLDVTVLTRLILMEILGFDQSMLDNEKLIAYSSSEEKAIQEVASGRCDITFILNPTKINQVREIAQQGLIMPRKSTYFYPKVITGQVINRLIH</sequence>
<reference evidence="1 2" key="1">
    <citation type="submission" date="2020-08" db="EMBL/GenBank/DDBJ databases">
        <title>Bridging the membrane lipid divide: bacteria of the FCB group superphylum have the potential to synthesize archaeal ether lipids.</title>
        <authorList>
            <person name="Villanueva L."/>
            <person name="Von Meijenfeldt F.A.B."/>
            <person name="Westbye A.B."/>
            <person name="Yadav S."/>
            <person name="Hopmans E.C."/>
            <person name="Dutilh B.E."/>
            <person name="Sinninghe Damste J.S."/>
        </authorList>
    </citation>
    <scope>NUCLEOTIDE SEQUENCE [LARGE SCALE GENOMIC DNA]</scope>
    <source>
        <strain evidence="1">NIOZ-UU82</strain>
    </source>
</reference>
<dbReference type="EMBL" id="JACNLL010000089">
    <property type="protein sequence ID" value="MBC8200255.1"/>
    <property type="molecule type" value="Genomic_DNA"/>
</dbReference>
<comment type="caution">
    <text evidence="1">The sequence shown here is derived from an EMBL/GenBank/DDBJ whole genome shotgun (WGS) entry which is preliminary data.</text>
</comment>
<gene>
    <name evidence="1" type="ORF">H8E80_09485</name>
</gene>
<dbReference type="PANTHER" id="PTHR36454:SF1">
    <property type="entry name" value="DUF1015 DOMAIN-CONTAINING PROTEIN"/>
    <property type="match status" value="1"/>
</dbReference>
<organism evidence="1 2">
    <name type="scientific">Candidatus Desulfaltia bathyphila</name>
    <dbReference type="NCBI Taxonomy" id="2841697"/>
    <lineage>
        <taxon>Bacteria</taxon>
        <taxon>Pseudomonadati</taxon>
        <taxon>Thermodesulfobacteriota</taxon>
        <taxon>Desulfobacteria</taxon>
        <taxon>Desulfobacterales</taxon>
        <taxon>Desulfobacterales incertae sedis</taxon>
        <taxon>Candidatus Desulfaltia</taxon>
    </lineage>
</organism>
<dbReference type="AlphaFoldDB" id="A0A8J6N6N2"/>
<accession>A0A8J6N6N2</accession>
<evidence type="ECO:0000313" key="1">
    <source>
        <dbReference type="EMBL" id="MBC8200255.1"/>
    </source>
</evidence>
<evidence type="ECO:0000313" key="2">
    <source>
        <dbReference type="Proteomes" id="UP000603545"/>
    </source>
</evidence>